<gene>
    <name evidence="2" type="ORF">IPF_6432</name>
</gene>
<feature type="domain" description="N-acetyltransferase" evidence="1">
    <location>
        <begin position="1"/>
        <end position="107"/>
    </location>
</feature>
<dbReference type="InterPro" id="IPR016181">
    <property type="entry name" value="Acyl_CoA_acyltransferase"/>
</dbReference>
<dbReference type="PANTHER" id="PTHR43792:SF1">
    <property type="entry name" value="N-ACETYLTRANSFERASE DOMAIN-CONTAINING PROTEIN"/>
    <property type="match status" value="1"/>
</dbReference>
<proteinExistence type="predicted"/>
<dbReference type="EMBL" id="AM778907">
    <property type="protein sequence ID" value="CAO89021.1"/>
    <property type="molecule type" value="Genomic_DNA"/>
</dbReference>
<protein>
    <submittedName>
        <fullName evidence="2">Similar to tr|A0YJH5|A0YJH5_9CYAN Putative acetyltransferase</fullName>
    </submittedName>
</protein>
<accession>A8YBS7</accession>
<organism evidence="2">
    <name type="scientific">Microcystis aeruginosa (strain PCC 7806)</name>
    <dbReference type="NCBI Taxonomy" id="267872"/>
    <lineage>
        <taxon>Bacteria</taxon>
        <taxon>Bacillati</taxon>
        <taxon>Cyanobacteriota</taxon>
        <taxon>Cyanophyceae</taxon>
        <taxon>Oscillatoriophycideae</taxon>
        <taxon>Chroococcales</taxon>
        <taxon>Microcystaceae</taxon>
        <taxon>Microcystis</taxon>
    </lineage>
</organism>
<evidence type="ECO:0000259" key="1">
    <source>
        <dbReference type="PROSITE" id="PS51186"/>
    </source>
</evidence>
<dbReference type="Pfam" id="PF13302">
    <property type="entry name" value="Acetyltransf_3"/>
    <property type="match status" value="1"/>
</dbReference>
<keyword evidence="2" id="KW-0808">Transferase</keyword>
<dbReference type="PROSITE" id="PS51186">
    <property type="entry name" value="GNAT"/>
    <property type="match status" value="1"/>
</dbReference>
<dbReference type="PANTHER" id="PTHR43792">
    <property type="entry name" value="GNAT FAMILY, PUTATIVE (AFU_ORTHOLOGUE AFUA_3G00765)-RELATED-RELATED"/>
    <property type="match status" value="1"/>
</dbReference>
<sequence>MIGQKNYSVYWFDNFTGIYPITTVILPQNSEIGWHLRRDYWGQGYITEAAKVILEYGLIILQCPIIYAVVNPDNYRSIRVTERLGMQSMGLTNKYYDTEALLFSIKA</sequence>
<dbReference type="AlphaFoldDB" id="A8YBS7"/>
<reference evidence="2" key="1">
    <citation type="submission" date="2007-08" db="EMBL/GenBank/DDBJ databases">
        <authorList>
            <person name="Frangeul L."/>
        </authorList>
    </citation>
    <scope>NUCLEOTIDE SEQUENCE</scope>
    <source>
        <strain evidence="2">PCC 7806</strain>
    </source>
</reference>
<dbReference type="InterPro" id="IPR051531">
    <property type="entry name" value="N-acetyltransferase"/>
</dbReference>
<name>A8YBS7_MICA7</name>
<dbReference type="Gene3D" id="3.40.630.30">
    <property type="match status" value="1"/>
</dbReference>
<dbReference type="InterPro" id="IPR000182">
    <property type="entry name" value="GNAT_dom"/>
</dbReference>
<evidence type="ECO:0000313" key="2">
    <source>
        <dbReference type="EMBL" id="CAO89021.1"/>
    </source>
</evidence>
<dbReference type="SUPFAM" id="SSF55729">
    <property type="entry name" value="Acyl-CoA N-acyltransferases (Nat)"/>
    <property type="match status" value="1"/>
</dbReference>
<dbReference type="GO" id="GO:0016747">
    <property type="term" value="F:acyltransferase activity, transferring groups other than amino-acyl groups"/>
    <property type="evidence" value="ECO:0007669"/>
    <property type="project" value="InterPro"/>
</dbReference>